<proteinExistence type="predicted"/>
<dbReference type="Proteomes" id="UP000727407">
    <property type="component" value="Unassembled WGS sequence"/>
</dbReference>
<evidence type="ECO:0000313" key="2">
    <source>
        <dbReference type="Proteomes" id="UP000727407"/>
    </source>
</evidence>
<evidence type="ECO:0000313" key="1">
    <source>
        <dbReference type="EMBL" id="KAF5901513.1"/>
    </source>
</evidence>
<protein>
    <submittedName>
        <fullName evidence="1">Uncharacterized protein</fullName>
    </submittedName>
</protein>
<dbReference type="EMBL" id="QNUK01000111">
    <property type="protein sequence ID" value="KAF5901513.1"/>
    <property type="molecule type" value="Genomic_DNA"/>
</dbReference>
<reference evidence="1" key="1">
    <citation type="submission" date="2020-07" db="EMBL/GenBank/DDBJ databases">
        <title>Clarias magur genome sequencing, assembly and annotation.</title>
        <authorList>
            <person name="Kushwaha B."/>
            <person name="Kumar R."/>
            <person name="Das P."/>
            <person name="Joshi C.G."/>
            <person name="Kumar D."/>
            <person name="Nagpure N.S."/>
            <person name="Pandey M."/>
            <person name="Agarwal S."/>
            <person name="Srivastava S."/>
            <person name="Singh M."/>
            <person name="Sahoo L."/>
            <person name="Jayasankar P."/>
            <person name="Meher P.K."/>
            <person name="Koringa P.G."/>
            <person name="Iquebal M.A."/>
            <person name="Das S.P."/>
            <person name="Bit A."/>
            <person name="Patnaik S."/>
            <person name="Patel N."/>
            <person name="Shah T.M."/>
            <person name="Hinsu A."/>
            <person name="Jena J.K."/>
        </authorList>
    </citation>
    <scope>NUCLEOTIDE SEQUENCE</scope>
    <source>
        <strain evidence="1">CIFAMagur01</strain>
        <tissue evidence="1">Testis</tissue>
    </source>
</reference>
<keyword evidence="2" id="KW-1185">Reference proteome</keyword>
<sequence>ERGRRSSILDLHSIATSWRLGYLPNLLGSPSSSAASLSIHMGRKYCTHLSSAGLHHSSSEGK</sequence>
<name>A0A8J4U722_CLAMG</name>
<comment type="caution">
    <text evidence="1">The sequence shown here is derived from an EMBL/GenBank/DDBJ whole genome shotgun (WGS) entry which is preliminary data.</text>
</comment>
<feature type="non-terminal residue" evidence="1">
    <location>
        <position position="1"/>
    </location>
</feature>
<dbReference type="AlphaFoldDB" id="A0A8J4U722"/>
<organism evidence="1 2">
    <name type="scientific">Clarias magur</name>
    <name type="common">Asian catfish</name>
    <name type="synonym">Macropteronotus magur</name>
    <dbReference type="NCBI Taxonomy" id="1594786"/>
    <lineage>
        <taxon>Eukaryota</taxon>
        <taxon>Metazoa</taxon>
        <taxon>Chordata</taxon>
        <taxon>Craniata</taxon>
        <taxon>Vertebrata</taxon>
        <taxon>Euteleostomi</taxon>
        <taxon>Actinopterygii</taxon>
        <taxon>Neopterygii</taxon>
        <taxon>Teleostei</taxon>
        <taxon>Ostariophysi</taxon>
        <taxon>Siluriformes</taxon>
        <taxon>Clariidae</taxon>
        <taxon>Clarias</taxon>
    </lineage>
</organism>
<gene>
    <name evidence="1" type="ORF">DAT39_008781</name>
</gene>
<feature type="non-terminal residue" evidence="1">
    <location>
        <position position="62"/>
    </location>
</feature>
<accession>A0A8J4U722</accession>